<comment type="caution">
    <text evidence="3">The sequence shown here is derived from an EMBL/GenBank/DDBJ whole genome shotgun (WGS) entry which is preliminary data.</text>
</comment>
<gene>
    <name evidence="3" type="ORF">AcdelDRAFT_0655</name>
</gene>
<comment type="similarity">
    <text evidence="1">Belongs to the UPF0065 (bug) family.</text>
</comment>
<protein>
    <recommendedName>
        <fullName evidence="5">Extra-cytoplasmic solute receptor</fullName>
    </recommendedName>
</protein>
<sequence>MTSRLRVWAIAALFLSGVGAARAFPDRPVTMIVPFGAATAVDLHARDFAQALGSVISQPVIVDNRAGAEGAIGAMAVLNARADGHTIMFTSSSIPVLDPVMKKSMQFDPIKDFAPICTVGSTSNVINITGVNPIKTAAELIAAAKAQPGKLTFAYSSASTRLAGELFQQAAGVKFTSVPYKASSNGLADVASGQVDLFFIDDISASPFYQNGRLRPLAVAGSDRIRALPNTPSATEIGVPAYKIHPWFGVYVSAKTAPDVVHQLRDIMAKAMKSPIAKSNLEKRGLSAMQVCGEAMTKLQMDEIELWRDVTKKAGIEPQ</sequence>
<organism evidence="3 4">
    <name type="scientific">Acidovorax delafieldii 2AN</name>
    <dbReference type="NCBI Taxonomy" id="573060"/>
    <lineage>
        <taxon>Bacteria</taxon>
        <taxon>Pseudomonadati</taxon>
        <taxon>Pseudomonadota</taxon>
        <taxon>Betaproteobacteria</taxon>
        <taxon>Burkholderiales</taxon>
        <taxon>Comamonadaceae</taxon>
        <taxon>Acidovorax</taxon>
    </lineage>
</organism>
<dbReference type="SUPFAM" id="SSF53850">
    <property type="entry name" value="Periplasmic binding protein-like II"/>
    <property type="match status" value="1"/>
</dbReference>
<reference evidence="3 4" key="1">
    <citation type="submission" date="2009-05" db="EMBL/GenBank/DDBJ databases">
        <title>The draft genome of Acidovorax delafieldii 2AN.</title>
        <authorList>
            <consortium name="US DOE Joint Genome Institute (JGI-PGF)"/>
            <person name="Lucas S."/>
            <person name="Copeland A."/>
            <person name="Lapidus A."/>
            <person name="Glavina del Rio T."/>
            <person name="Tice H."/>
            <person name="Bruce D."/>
            <person name="Goodwin L."/>
            <person name="Pitluck S."/>
            <person name="Larimer F."/>
            <person name="Land M.L."/>
            <person name="Hauser L."/>
            <person name="Shelobolina E.S."/>
            <person name="Picardal F."/>
            <person name="Roden E."/>
            <person name="Emerson D."/>
        </authorList>
    </citation>
    <scope>NUCLEOTIDE SEQUENCE [LARGE SCALE GENOMIC DNA]</scope>
    <source>
        <strain evidence="3 4">2AN</strain>
    </source>
</reference>
<dbReference type="PATRIC" id="fig|573060.9.peg.4597"/>
<dbReference type="PANTHER" id="PTHR42928:SF5">
    <property type="entry name" value="BLR1237 PROTEIN"/>
    <property type="match status" value="1"/>
</dbReference>
<dbReference type="Proteomes" id="UP000003856">
    <property type="component" value="Unassembled WGS sequence"/>
</dbReference>
<dbReference type="InterPro" id="IPR005064">
    <property type="entry name" value="BUG"/>
</dbReference>
<feature type="signal peptide" evidence="2">
    <location>
        <begin position="1"/>
        <end position="23"/>
    </location>
</feature>
<name>C5T175_ACIDE</name>
<dbReference type="OrthoDB" id="8954499at2"/>
<evidence type="ECO:0000256" key="2">
    <source>
        <dbReference type="SAM" id="SignalP"/>
    </source>
</evidence>
<dbReference type="RefSeq" id="WP_005793352.1">
    <property type="nucleotide sequence ID" value="NZ_ACQT01000009.1"/>
</dbReference>
<evidence type="ECO:0000313" key="4">
    <source>
        <dbReference type="Proteomes" id="UP000003856"/>
    </source>
</evidence>
<keyword evidence="2" id="KW-0732">Signal</keyword>
<dbReference type="EMBL" id="ACQT01000009">
    <property type="protein sequence ID" value="EER61819.1"/>
    <property type="molecule type" value="Genomic_DNA"/>
</dbReference>
<dbReference type="AlphaFoldDB" id="C5T175"/>
<dbReference type="InterPro" id="IPR042100">
    <property type="entry name" value="Bug_dom1"/>
</dbReference>
<dbReference type="Gene3D" id="3.40.190.150">
    <property type="entry name" value="Bordetella uptake gene, domain 1"/>
    <property type="match status" value="1"/>
</dbReference>
<dbReference type="CDD" id="cd07012">
    <property type="entry name" value="PBP2_Bug_TTT"/>
    <property type="match status" value="1"/>
</dbReference>
<accession>C5T175</accession>
<dbReference type="PANTHER" id="PTHR42928">
    <property type="entry name" value="TRICARBOXYLATE-BINDING PROTEIN"/>
    <property type="match status" value="1"/>
</dbReference>
<dbReference type="PIRSF" id="PIRSF017082">
    <property type="entry name" value="YflP"/>
    <property type="match status" value="1"/>
</dbReference>
<evidence type="ECO:0000313" key="3">
    <source>
        <dbReference type="EMBL" id="EER61819.1"/>
    </source>
</evidence>
<dbReference type="Gene3D" id="3.40.190.10">
    <property type="entry name" value="Periplasmic binding protein-like II"/>
    <property type="match status" value="1"/>
</dbReference>
<feature type="chain" id="PRO_5002957215" description="Extra-cytoplasmic solute receptor" evidence="2">
    <location>
        <begin position="24"/>
        <end position="319"/>
    </location>
</feature>
<evidence type="ECO:0000256" key="1">
    <source>
        <dbReference type="ARBA" id="ARBA00006987"/>
    </source>
</evidence>
<proteinExistence type="inferred from homology"/>
<keyword evidence="4" id="KW-1185">Reference proteome</keyword>
<evidence type="ECO:0008006" key="5">
    <source>
        <dbReference type="Google" id="ProtNLM"/>
    </source>
</evidence>
<dbReference type="Pfam" id="PF03401">
    <property type="entry name" value="TctC"/>
    <property type="match status" value="1"/>
</dbReference>